<proteinExistence type="predicted"/>
<dbReference type="PROSITE" id="PS50011">
    <property type="entry name" value="PROTEIN_KINASE_DOM"/>
    <property type="match status" value="1"/>
</dbReference>
<dbReference type="InterPro" id="IPR011009">
    <property type="entry name" value="Kinase-like_dom_sf"/>
</dbReference>
<dbReference type="InterPro" id="IPR000719">
    <property type="entry name" value="Prot_kinase_dom"/>
</dbReference>
<reference evidence="2 3" key="1">
    <citation type="submission" date="2014-04" db="EMBL/GenBank/DDBJ databases">
        <title>Evolutionary Origins and Diversification of the Mycorrhizal Mutualists.</title>
        <authorList>
            <consortium name="DOE Joint Genome Institute"/>
            <consortium name="Mycorrhizal Genomics Consortium"/>
            <person name="Kohler A."/>
            <person name="Kuo A."/>
            <person name="Nagy L.G."/>
            <person name="Floudas D."/>
            <person name="Copeland A."/>
            <person name="Barry K.W."/>
            <person name="Cichocki N."/>
            <person name="Veneault-Fourrey C."/>
            <person name="LaButti K."/>
            <person name="Lindquist E.A."/>
            <person name="Lipzen A."/>
            <person name="Lundell T."/>
            <person name="Morin E."/>
            <person name="Murat C."/>
            <person name="Riley R."/>
            <person name="Ohm R."/>
            <person name="Sun H."/>
            <person name="Tunlid A."/>
            <person name="Henrissat B."/>
            <person name="Grigoriev I.V."/>
            <person name="Hibbett D.S."/>
            <person name="Martin F."/>
        </authorList>
    </citation>
    <scope>NUCLEOTIDE SEQUENCE [LARGE SCALE GENOMIC DNA]</scope>
    <source>
        <strain evidence="2 3">FD-317 M1</strain>
    </source>
</reference>
<dbReference type="GO" id="GO:0005524">
    <property type="term" value="F:ATP binding"/>
    <property type="evidence" value="ECO:0007669"/>
    <property type="project" value="InterPro"/>
</dbReference>
<name>A0A0D0BML0_9AGAR</name>
<dbReference type="GO" id="GO:0004674">
    <property type="term" value="F:protein serine/threonine kinase activity"/>
    <property type="evidence" value="ECO:0007669"/>
    <property type="project" value="TreeGrafter"/>
</dbReference>
<protein>
    <recommendedName>
        <fullName evidence="1">Protein kinase domain-containing protein</fullName>
    </recommendedName>
</protein>
<keyword evidence="3" id="KW-1185">Reference proteome</keyword>
<dbReference type="HOGENOM" id="CLU_000288_7_11_1"/>
<dbReference type="InterPro" id="IPR051681">
    <property type="entry name" value="Ser/Thr_Kinases-Pseudokinases"/>
</dbReference>
<evidence type="ECO:0000313" key="3">
    <source>
        <dbReference type="Proteomes" id="UP000053593"/>
    </source>
</evidence>
<dbReference type="Pfam" id="PF07714">
    <property type="entry name" value="PK_Tyr_Ser-Thr"/>
    <property type="match status" value="1"/>
</dbReference>
<dbReference type="EMBL" id="KN834800">
    <property type="protein sequence ID" value="KIK56136.1"/>
    <property type="molecule type" value="Genomic_DNA"/>
</dbReference>
<accession>A0A0D0BML0</accession>
<evidence type="ECO:0000313" key="2">
    <source>
        <dbReference type="EMBL" id="KIK56136.1"/>
    </source>
</evidence>
<dbReference type="SUPFAM" id="SSF56112">
    <property type="entry name" value="Protein kinase-like (PK-like)"/>
    <property type="match status" value="1"/>
</dbReference>
<dbReference type="OrthoDB" id="3236663at2759"/>
<dbReference type="PANTHER" id="PTHR44329">
    <property type="entry name" value="SERINE/THREONINE-PROTEIN KINASE TNNI3K-RELATED"/>
    <property type="match status" value="1"/>
</dbReference>
<gene>
    <name evidence="2" type="ORF">GYMLUDRAFT_230425</name>
</gene>
<dbReference type="InterPro" id="IPR001245">
    <property type="entry name" value="Ser-Thr/Tyr_kinase_cat_dom"/>
</dbReference>
<sequence>MHLETTDPITAMLSDPERTVNFQRAVSEWNAFICNRNSQTSHSSENATREGPGYDWLDSEVAQQIVDGVQLGLDSELDSTVRHYRLGLLRYLSKKFHILPSSLMLQEVKREGSNPVAGGGFADIWRGSLNGKSVCLKVLRFVVEQDESTCARMRKQFCHEALVWRQLNHPNILPLLGVNTELFFPSFCLVSPWMEHRDIITYLKQNPEHDLHSVLLEVAAGVSYLHSREPAVIHGDIRGVSSSLFLNIHHRKCHDSRATFW</sequence>
<evidence type="ECO:0000259" key="1">
    <source>
        <dbReference type="PROSITE" id="PS50011"/>
    </source>
</evidence>
<feature type="domain" description="Protein kinase" evidence="1">
    <location>
        <begin position="110"/>
        <end position="261"/>
    </location>
</feature>
<dbReference type="Proteomes" id="UP000053593">
    <property type="component" value="Unassembled WGS sequence"/>
</dbReference>
<organism evidence="2 3">
    <name type="scientific">Collybiopsis luxurians FD-317 M1</name>
    <dbReference type="NCBI Taxonomy" id="944289"/>
    <lineage>
        <taxon>Eukaryota</taxon>
        <taxon>Fungi</taxon>
        <taxon>Dikarya</taxon>
        <taxon>Basidiomycota</taxon>
        <taxon>Agaricomycotina</taxon>
        <taxon>Agaricomycetes</taxon>
        <taxon>Agaricomycetidae</taxon>
        <taxon>Agaricales</taxon>
        <taxon>Marasmiineae</taxon>
        <taxon>Omphalotaceae</taxon>
        <taxon>Collybiopsis</taxon>
        <taxon>Collybiopsis luxurians</taxon>
    </lineage>
</organism>
<dbReference type="Gene3D" id="1.10.510.10">
    <property type="entry name" value="Transferase(Phosphotransferase) domain 1"/>
    <property type="match status" value="1"/>
</dbReference>
<dbReference type="AlphaFoldDB" id="A0A0D0BML0"/>